<protein>
    <submittedName>
        <fullName evidence="7">Putative Response regulatory protein</fullName>
    </submittedName>
</protein>
<sequence length="245" mass="27788">MREIKLLVADDEQMVRTFVKSVIEKEKLPVAQVFETDNGVDAIRIAQQYHPELVLLDIRMPGCDGLRVAEQIIEENKNTRIIIISAYNDFEYARTAFRAGVTDYLLKPVRPNEIASLITRAAEQAFVAAKADDTKKASLVEAVERFVEKNIESPIQLKDIAAAVFVSPSHLSKMFKQYTGKSLVDYIQEVRLLAAEKLLRDTDLTITEIAGRVGFNDAAYFATCFKNHMDITPLQFRKTYLKQLK</sequence>
<feature type="domain" description="HTH araC/xylS-type" evidence="5">
    <location>
        <begin position="141"/>
        <end position="239"/>
    </location>
</feature>
<dbReference type="PANTHER" id="PTHR43280:SF2">
    <property type="entry name" value="HTH-TYPE TRANSCRIPTIONAL REGULATOR EXSA"/>
    <property type="match status" value="1"/>
</dbReference>
<feature type="domain" description="Response regulatory" evidence="6">
    <location>
        <begin position="5"/>
        <end position="122"/>
    </location>
</feature>
<dbReference type="GO" id="GO:0003700">
    <property type="term" value="F:DNA-binding transcription factor activity"/>
    <property type="evidence" value="ECO:0007669"/>
    <property type="project" value="InterPro"/>
</dbReference>
<accession>A0A212M1R6</accession>
<dbReference type="InterPro" id="IPR009057">
    <property type="entry name" value="Homeodomain-like_sf"/>
</dbReference>
<keyword evidence="1" id="KW-0805">Transcription regulation</keyword>
<dbReference type="RefSeq" id="WP_288186111.1">
    <property type="nucleotide sequence ID" value="NZ_LT608335.1"/>
</dbReference>
<evidence type="ECO:0000256" key="3">
    <source>
        <dbReference type="ARBA" id="ARBA00023163"/>
    </source>
</evidence>
<dbReference type="Gene3D" id="1.10.10.60">
    <property type="entry name" value="Homeodomain-like"/>
    <property type="match status" value="2"/>
</dbReference>
<reference evidence="7" key="1">
    <citation type="submission" date="2016-08" db="EMBL/GenBank/DDBJ databases">
        <authorList>
            <person name="Seilhamer J.J."/>
        </authorList>
    </citation>
    <scope>NUCLEOTIDE SEQUENCE</scope>
    <source>
        <strain evidence="7">86</strain>
    </source>
</reference>
<dbReference type="PANTHER" id="PTHR43280">
    <property type="entry name" value="ARAC-FAMILY TRANSCRIPTIONAL REGULATOR"/>
    <property type="match status" value="1"/>
</dbReference>
<dbReference type="Pfam" id="PF12833">
    <property type="entry name" value="HTH_18"/>
    <property type="match status" value="1"/>
</dbReference>
<dbReference type="SMART" id="SM00342">
    <property type="entry name" value="HTH_ARAC"/>
    <property type="match status" value="1"/>
</dbReference>
<dbReference type="AlphaFoldDB" id="A0A212M1R6"/>
<evidence type="ECO:0000256" key="4">
    <source>
        <dbReference type="PROSITE-ProRule" id="PRU00169"/>
    </source>
</evidence>
<feature type="modified residue" description="4-aspartylphosphate" evidence="4">
    <location>
        <position position="57"/>
    </location>
</feature>
<keyword evidence="3" id="KW-0804">Transcription</keyword>
<dbReference type="CDD" id="cd17536">
    <property type="entry name" value="REC_YesN-like"/>
    <property type="match status" value="1"/>
</dbReference>
<organism evidence="7">
    <name type="scientific">uncultured Sporomusa sp</name>
    <dbReference type="NCBI Taxonomy" id="307249"/>
    <lineage>
        <taxon>Bacteria</taxon>
        <taxon>Bacillati</taxon>
        <taxon>Bacillota</taxon>
        <taxon>Negativicutes</taxon>
        <taxon>Selenomonadales</taxon>
        <taxon>Sporomusaceae</taxon>
        <taxon>Sporomusa</taxon>
        <taxon>environmental samples</taxon>
    </lineage>
</organism>
<dbReference type="EMBL" id="FMJE01000007">
    <property type="protein sequence ID" value="SCM83764.1"/>
    <property type="molecule type" value="Genomic_DNA"/>
</dbReference>
<dbReference type="SUPFAM" id="SSF52172">
    <property type="entry name" value="CheY-like"/>
    <property type="match status" value="1"/>
</dbReference>
<keyword evidence="4" id="KW-0597">Phosphoprotein</keyword>
<dbReference type="InterPro" id="IPR018060">
    <property type="entry name" value="HTH_AraC"/>
</dbReference>
<keyword evidence="2" id="KW-0238">DNA-binding</keyword>
<gene>
    <name evidence="7" type="ORF">KL86SPO_70622</name>
</gene>
<dbReference type="InterPro" id="IPR001789">
    <property type="entry name" value="Sig_transdc_resp-reg_receiver"/>
</dbReference>
<evidence type="ECO:0000256" key="2">
    <source>
        <dbReference type="ARBA" id="ARBA00023125"/>
    </source>
</evidence>
<dbReference type="GO" id="GO:0043565">
    <property type="term" value="F:sequence-specific DNA binding"/>
    <property type="evidence" value="ECO:0007669"/>
    <property type="project" value="InterPro"/>
</dbReference>
<dbReference type="PRINTS" id="PR00032">
    <property type="entry name" value="HTHARAC"/>
</dbReference>
<evidence type="ECO:0000259" key="5">
    <source>
        <dbReference type="PROSITE" id="PS01124"/>
    </source>
</evidence>
<evidence type="ECO:0000259" key="6">
    <source>
        <dbReference type="PROSITE" id="PS50110"/>
    </source>
</evidence>
<name>A0A212M1R6_9FIRM</name>
<dbReference type="SUPFAM" id="SSF46689">
    <property type="entry name" value="Homeodomain-like"/>
    <property type="match status" value="2"/>
</dbReference>
<dbReference type="Gene3D" id="3.40.50.2300">
    <property type="match status" value="1"/>
</dbReference>
<dbReference type="InterPro" id="IPR020449">
    <property type="entry name" value="Tscrpt_reg_AraC-type_HTH"/>
</dbReference>
<dbReference type="PROSITE" id="PS01124">
    <property type="entry name" value="HTH_ARAC_FAMILY_2"/>
    <property type="match status" value="1"/>
</dbReference>
<dbReference type="PROSITE" id="PS50110">
    <property type="entry name" value="RESPONSE_REGULATORY"/>
    <property type="match status" value="1"/>
</dbReference>
<dbReference type="SMART" id="SM00448">
    <property type="entry name" value="REC"/>
    <property type="match status" value="1"/>
</dbReference>
<dbReference type="InterPro" id="IPR011006">
    <property type="entry name" value="CheY-like_superfamily"/>
</dbReference>
<proteinExistence type="predicted"/>
<evidence type="ECO:0000313" key="7">
    <source>
        <dbReference type="EMBL" id="SCM83764.1"/>
    </source>
</evidence>
<dbReference type="Pfam" id="PF00072">
    <property type="entry name" value="Response_reg"/>
    <property type="match status" value="1"/>
</dbReference>
<evidence type="ECO:0000256" key="1">
    <source>
        <dbReference type="ARBA" id="ARBA00023015"/>
    </source>
</evidence>
<dbReference type="GO" id="GO:0000160">
    <property type="term" value="P:phosphorelay signal transduction system"/>
    <property type="evidence" value="ECO:0007669"/>
    <property type="project" value="InterPro"/>
</dbReference>